<reference evidence="1" key="1">
    <citation type="journal article" date="2021" name="Nat. Commun.">
        <title>Genetic determinants of endophytism in the Arabidopsis root mycobiome.</title>
        <authorList>
            <person name="Mesny F."/>
            <person name="Miyauchi S."/>
            <person name="Thiergart T."/>
            <person name="Pickel B."/>
            <person name="Atanasova L."/>
            <person name="Karlsson M."/>
            <person name="Huettel B."/>
            <person name="Barry K.W."/>
            <person name="Haridas S."/>
            <person name="Chen C."/>
            <person name="Bauer D."/>
            <person name="Andreopoulos W."/>
            <person name="Pangilinan J."/>
            <person name="LaButti K."/>
            <person name="Riley R."/>
            <person name="Lipzen A."/>
            <person name="Clum A."/>
            <person name="Drula E."/>
            <person name="Henrissat B."/>
            <person name="Kohler A."/>
            <person name="Grigoriev I.V."/>
            <person name="Martin F.M."/>
            <person name="Hacquard S."/>
        </authorList>
    </citation>
    <scope>NUCLEOTIDE SEQUENCE</scope>
    <source>
        <strain evidence="1">MPI-CAGE-CH-0243</strain>
    </source>
</reference>
<dbReference type="Proteomes" id="UP000700596">
    <property type="component" value="Unassembled WGS sequence"/>
</dbReference>
<dbReference type="EMBL" id="JAGMWT010000025">
    <property type="protein sequence ID" value="KAH7111065.1"/>
    <property type="molecule type" value="Genomic_DNA"/>
</dbReference>
<sequence length="159" mass="17875">MSQKEPESGPGEHKCHKLACNRAINEWTGSLCAYKHQSPVCTLIKPKIRLVPNVDTPPAPTTVDTEIARNQGSSVAIEAVPERMQAAKKMPTPSLTHIIEQKTWENGQLRQELAYQQRKHGASMYLLEEVRLVVESLQQALLNFQKLNTECEDDTDEGR</sequence>
<gene>
    <name evidence="1" type="ORF">B0J11DRAFT_585936</name>
</gene>
<keyword evidence="2" id="KW-1185">Reference proteome</keyword>
<evidence type="ECO:0000313" key="1">
    <source>
        <dbReference type="EMBL" id="KAH7111065.1"/>
    </source>
</evidence>
<proteinExistence type="predicted"/>
<dbReference type="OrthoDB" id="4958164at2759"/>
<comment type="caution">
    <text evidence="1">The sequence shown here is derived from an EMBL/GenBank/DDBJ whole genome shotgun (WGS) entry which is preliminary data.</text>
</comment>
<accession>A0A9P9I941</accession>
<evidence type="ECO:0000313" key="2">
    <source>
        <dbReference type="Proteomes" id="UP000700596"/>
    </source>
</evidence>
<name>A0A9P9I941_9PLEO</name>
<organism evidence="1 2">
    <name type="scientific">Dendryphion nanum</name>
    <dbReference type="NCBI Taxonomy" id="256645"/>
    <lineage>
        <taxon>Eukaryota</taxon>
        <taxon>Fungi</taxon>
        <taxon>Dikarya</taxon>
        <taxon>Ascomycota</taxon>
        <taxon>Pezizomycotina</taxon>
        <taxon>Dothideomycetes</taxon>
        <taxon>Pleosporomycetidae</taxon>
        <taxon>Pleosporales</taxon>
        <taxon>Torulaceae</taxon>
        <taxon>Dendryphion</taxon>
    </lineage>
</organism>
<dbReference type="AlphaFoldDB" id="A0A9P9I941"/>
<protein>
    <submittedName>
        <fullName evidence="1">Uncharacterized protein</fullName>
    </submittedName>
</protein>